<sequence length="151" mass="16615">MRKTAKARHDEVLKFTNSGRSEGGSSRTTSSFLHLASEVLTSVAAQEPQSPPGLSVKSKICVSSPARQPFLRKSSAPRPRANGHGPLFFQAKNLSFSETDDHQIPVIDPKRDPSIFLNFIQERGAPSGENRRKPPPTTKRLKDPFQTKLPA</sequence>
<dbReference type="Proteomes" id="UP000499080">
    <property type="component" value="Unassembled WGS sequence"/>
</dbReference>
<feature type="compositionally biased region" description="Low complexity" evidence="1">
    <location>
        <begin position="18"/>
        <end position="29"/>
    </location>
</feature>
<evidence type="ECO:0000256" key="1">
    <source>
        <dbReference type="SAM" id="MobiDB-lite"/>
    </source>
</evidence>
<comment type="caution">
    <text evidence="2">The sequence shown here is derived from an EMBL/GenBank/DDBJ whole genome shotgun (WGS) entry which is preliminary data.</text>
</comment>
<dbReference type="EMBL" id="BGPR01005918">
    <property type="protein sequence ID" value="GBN14573.1"/>
    <property type="molecule type" value="Genomic_DNA"/>
</dbReference>
<organism evidence="2 3">
    <name type="scientific">Araneus ventricosus</name>
    <name type="common">Orbweaver spider</name>
    <name type="synonym">Epeira ventricosa</name>
    <dbReference type="NCBI Taxonomy" id="182803"/>
    <lineage>
        <taxon>Eukaryota</taxon>
        <taxon>Metazoa</taxon>
        <taxon>Ecdysozoa</taxon>
        <taxon>Arthropoda</taxon>
        <taxon>Chelicerata</taxon>
        <taxon>Arachnida</taxon>
        <taxon>Araneae</taxon>
        <taxon>Araneomorphae</taxon>
        <taxon>Entelegynae</taxon>
        <taxon>Araneoidea</taxon>
        <taxon>Araneidae</taxon>
        <taxon>Araneus</taxon>
    </lineage>
</organism>
<reference evidence="2 3" key="1">
    <citation type="journal article" date="2019" name="Sci. Rep.">
        <title>Orb-weaving spider Araneus ventricosus genome elucidates the spidroin gene catalogue.</title>
        <authorList>
            <person name="Kono N."/>
            <person name="Nakamura H."/>
            <person name="Ohtoshi R."/>
            <person name="Moran D.A.P."/>
            <person name="Shinohara A."/>
            <person name="Yoshida Y."/>
            <person name="Fujiwara M."/>
            <person name="Mori M."/>
            <person name="Tomita M."/>
            <person name="Arakawa K."/>
        </authorList>
    </citation>
    <scope>NUCLEOTIDE SEQUENCE [LARGE SCALE GENOMIC DNA]</scope>
</reference>
<keyword evidence="3" id="KW-1185">Reference proteome</keyword>
<feature type="region of interest" description="Disordered" evidence="1">
    <location>
        <begin position="66"/>
        <end position="87"/>
    </location>
</feature>
<gene>
    <name evidence="2" type="ORF">AVEN_123527_1</name>
</gene>
<evidence type="ECO:0000313" key="2">
    <source>
        <dbReference type="EMBL" id="GBN14573.1"/>
    </source>
</evidence>
<proteinExistence type="predicted"/>
<name>A0A4Y2LKR3_ARAVE</name>
<feature type="region of interest" description="Disordered" evidence="1">
    <location>
        <begin position="1"/>
        <end position="29"/>
    </location>
</feature>
<protein>
    <submittedName>
        <fullName evidence="2">Uncharacterized protein</fullName>
    </submittedName>
</protein>
<dbReference type="AlphaFoldDB" id="A0A4Y2LKR3"/>
<evidence type="ECO:0000313" key="3">
    <source>
        <dbReference type="Proteomes" id="UP000499080"/>
    </source>
</evidence>
<accession>A0A4Y2LKR3</accession>
<feature type="region of interest" description="Disordered" evidence="1">
    <location>
        <begin position="120"/>
        <end position="151"/>
    </location>
</feature>